<proteinExistence type="predicted"/>
<dbReference type="InterPro" id="IPR013107">
    <property type="entry name" value="Acyl-CoA_DH_C"/>
</dbReference>
<dbReference type="SUPFAM" id="SSF56645">
    <property type="entry name" value="Acyl-CoA dehydrogenase NM domain-like"/>
    <property type="match status" value="1"/>
</dbReference>
<evidence type="ECO:0000256" key="1">
    <source>
        <dbReference type="ARBA" id="ARBA00023002"/>
    </source>
</evidence>
<evidence type="ECO:0000313" key="4">
    <source>
        <dbReference type="Proteomes" id="UP000231791"/>
    </source>
</evidence>
<accession>A0A2K8PUK4</accession>
<dbReference type="AlphaFoldDB" id="A0A2K8PUK4"/>
<dbReference type="PIRSF" id="PIRSF016578">
    <property type="entry name" value="HsaA"/>
    <property type="match status" value="1"/>
</dbReference>
<keyword evidence="3" id="KW-0503">Monooxygenase</keyword>
<dbReference type="PANTHER" id="PTHR48083">
    <property type="entry name" value="MEDIUM-CHAIN SPECIFIC ACYL-COA DEHYDROGENASE, MITOCHONDRIAL-RELATED"/>
    <property type="match status" value="1"/>
</dbReference>
<name>A0A2K8PUK4_STRLA</name>
<organism evidence="3 4">
    <name type="scientific">Streptomyces lavendulae subsp. lavendulae</name>
    <dbReference type="NCBI Taxonomy" id="58340"/>
    <lineage>
        <taxon>Bacteria</taxon>
        <taxon>Bacillati</taxon>
        <taxon>Actinomycetota</taxon>
        <taxon>Actinomycetes</taxon>
        <taxon>Kitasatosporales</taxon>
        <taxon>Streptomycetaceae</taxon>
        <taxon>Streptomyces</taxon>
    </lineage>
</organism>
<dbReference type="InterPro" id="IPR046373">
    <property type="entry name" value="Acyl-CoA_Oxase/DH_mid-dom_sf"/>
</dbReference>
<dbReference type="InterPro" id="IPR009100">
    <property type="entry name" value="AcylCoA_DH/oxidase_NM_dom_sf"/>
</dbReference>
<dbReference type="EC" id="1.14.14.12" evidence="3"/>
<keyword evidence="1 3" id="KW-0560">Oxidoreductase</keyword>
<dbReference type="SUPFAM" id="SSF47203">
    <property type="entry name" value="Acyl-CoA dehydrogenase C-terminal domain-like"/>
    <property type="match status" value="1"/>
</dbReference>
<dbReference type="OrthoDB" id="3404950at2"/>
<keyword evidence="3" id="KW-0614">Plasmid</keyword>
<dbReference type="PANTHER" id="PTHR48083:SF19">
    <property type="entry name" value="FLAVIN-DEPENDENT MONOOXYGENASE, OXYGENASE SUBUNIT HSAA"/>
    <property type="match status" value="1"/>
</dbReference>
<dbReference type="GO" id="GO:0036383">
    <property type="term" value="F:3-hydroxy-9,10-secoandrosta-1,3,5(10)-triene-9,17-dione monooxygenase activity"/>
    <property type="evidence" value="ECO:0007669"/>
    <property type="project" value="UniProtKB-EC"/>
</dbReference>
<protein>
    <submittedName>
        <fullName evidence="3">Flavin-dependent monooxygenase, oxygenase subunit HsaA</fullName>
        <ecNumber evidence="3">1.14.14.12</ecNumber>
    </submittedName>
</protein>
<dbReference type="KEGG" id="slx:SLAV_40090"/>
<feature type="domain" description="Acyl-CoA dehydrogenase C-terminal" evidence="2">
    <location>
        <begin position="235"/>
        <end position="355"/>
    </location>
</feature>
<dbReference type="GO" id="GO:0033539">
    <property type="term" value="P:fatty acid beta-oxidation using acyl-CoA dehydrogenase"/>
    <property type="evidence" value="ECO:0007669"/>
    <property type="project" value="TreeGrafter"/>
</dbReference>
<dbReference type="InterPro" id="IPR036250">
    <property type="entry name" value="AcylCo_DH-like_C"/>
</dbReference>
<evidence type="ECO:0000259" key="2">
    <source>
        <dbReference type="Pfam" id="PF08028"/>
    </source>
</evidence>
<dbReference type="GO" id="GO:0050660">
    <property type="term" value="F:flavin adenine dinucleotide binding"/>
    <property type="evidence" value="ECO:0007669"/>
    <property type="project" value="InterPro"/>
</dbReference>
<reference evidence="3 4" key="1">
    <citation type="submission" date="2017-11" db="EMBL/GenBank/DDBJ databases">
        <title>Complete genome sequence of Streptomyces lavendulae subsp. lavendulae CCM 3239 (formerly 'Streptomyces aureofaciens CCM 3239'), the producer of the angucycline-type antibiotic auricin.</title>
        <authorList>
            <person name="Busche T."/>
            <person name="Novakova R."/>
            <person name="Al'Dilaimi A."/>
            <person name="Homerova D."/>
            <person name="Feckova L."/>
            <person name="Rezuchova B."/>
            <person name="Mingyar E."/>
            <person name="Csolleiova D."/>
            <person name="Bekeova C."/>
            <person name="Winkler A."/>
            <person name="Sevcikova B."/>
            <person name="Kalinowski J."/>
            <person name="Kormanec J."/>
            <person name="Ruckert C."/>
        </authorList>
    </citation>
    <scope>NUCLEOTIDE SEQUENCE [LARGE SCALE GENOMIC DNA]</scope>
    <source>
        <strain evidence="3 4">CCM 3239</strain>
        <plasmid evidence="4">Plasmid psa3239</plasmid>
    </source>
</reference>
<dbReference type="Gene3D" id="2.40.110.10">
    <property type="entry name" value="Butyryl-CoA Dehydrogenase, subunit A, domain 2"/>
    <property type="match status" value="1"/>
</dbReference>
<dbReference type="InterPro" id="IPR050741">
    <property type="entry name" value="Acyl-CoA_dehydrogenase"/>
</dbReference>
<dbReference type="Gene3D" id="1.10.540.10">
    <property type="entry name" value="Acyl-CoA dehydrogenase/oxidase, N-terminal domain"/>
    <property type="match status" value="1"/>
</dbReference>
<dbReference type="EMBL" id="CP024986">
    <property type="protein sequence ID" value="ATZ29780.1"/>
    <property type="molecule type" value="Genomic_DNA"/>
</dbReference>
<geneLocation type="plasmid" evidence="4">
    <name>psa3239</name>
</geneLocation>
<dbReference type="RefSeq" id="WP_030237937.1">
    <property type="nucleotide sequence ID" value="NC_024970.2"/>
</dbReference>
<gene>
    <name evidence="3" type="primary">hsaA2</name>
    <name evidence="3" type="ORF">SLAV_40090</name>
</gene>
<dbReference type="Pfam" id="PF08028">
    <property type="entry name" value="Acyl-CoA_dh_2"/>
    <property type="match status" value="1"/>
</dbReference>
<evidence type="ECO:0000313" key="3">
    <source>
        <dbReference type="EMBL" id="ATZ29780.1"/>
    </source>
</evidence>
<dbReference type="GO" id="GO:0003995">
    <property type="term" value="F:acyl-CoA dehydrogenase activity"/>
    <property type="evidence" value="ECO:0007669"/>
    <property type="project" value="TreeGrafter"/>
</dbReference>
<keyword evidence="4" id="KW-1185">Reference proteome</keyword>
<dbReference type="GeneID" id="49388944"/>
<dbReference type="Gene3D" id="1.20.140.10">
    <property type="entry name" value="Butyryl-CoA Dehydrogenase, subunit A, domain 3"/>
    <property type="match status" value="1"/>
</dbReference>
<sequence>MPSFPTSDTDLRVKAQELASVAVRHADRADADRALSRTVTDGIVGAGFARHFVPARWGGRAGSAAGLLDAVASLAQGCTSAAWCASVIAGAGRMGAYLPEDGQAELWAKGADTAVVGALMPRGSATAVVGGGWRVTGEWDFTSAVGFSDWALVCALVPQDGHRVPWFFALPREDYRVADTWTSIGMRGTGSNTLIADNVFVPAHRGFTRQDMIEGRSVGSDARCHTAPLRLLSGLLFGAPALGAARAALRVWAEDSPTGPDQDDLGLRTAAARAVITVDAAELLLARAARVADAPQASPLELVRSPADCAYAVEQLVEVVERLLRATGSSGQLAAHPLQRIWRDVHSLASHVALRFDPAAGAYGSRLLSPSAGLGAPADTP</sequence>
<dbReference type="GO" id="GO:0005737">
    <property type="term" value="C:cytoplasm"/>
    <property type="evidence" value="ECO:0007669"/>
    <property type="project" value="TreeGrafter"/>
</dbReference>
<dbReference type="InterPro" id="IPR037069">
    <property type="entry name" value="AcylCoA_DH/ox_N_sf"/>
</dbReference>
<dbReference type="Proteomes" id="UP000231791">
    <property type="component" value="Plasmid pSA3239"/>
</dbReference>